<dbReference type="HAMAP" id="MF_01818">
    <property type="entry name" value="RNase_Z_BN"/>
    <property type="match status" value="1"/>
</dbReference>
<dbReference type="Gene3D" id="3.60.15.10">
    <property type="entry name" value="Ribonuclease Z/Hydroxyacylglutathione hydrolase-like"/>
    <property type="match status" value="1"/>
</dbReference>
<evidence type="ECO:0000256" key="5">
    <source>
        <dbReference type="ARBA" id="ARBA00022759"/>
    </source>
</evidence>
<dbReference type="GO" id="GO:0042781">
    <property type="term" value="F:3'-tRNA processing endoribonuclease activity"/>
    <property type="evidence" value="ECO:0007669"/>
    <property type="project" value="UniProtKB-EC"/>
</dbReference>
<feature type="binding site" evidence="8">
    <location>
        <position position="62"/>
    </location>
    <ligand>
        <name>Zn(2+)</name>
        <dbReference type="ChEBI" id="CHEBI:29105"/>
        <label>1</label>
        <note>catalytic</note>
    </ligand>
</feature>
<dbReference type="SUPFAM" id="SSF56281">
    <property type="entry name" value="Metallo-hydrolase/oxidoreductase"/>
    <property type="match status" value="1"/>
</dbReference>
<dbReference type="Pfam" id="PF23023">
    <property type="entry name" value="Anti-Pycsar_Apyc1"/>
    <property type="match status" value="1"/>
</dbReference>
<evidence type="ECO:0000256" key="2">
    <source>
        <dbReference type="ARBA" id="ARBA00022694"/>
    </source>
</evidence>
<evidence type="ECO:0000259" key="9">
    <source>
        <dbReference type="SMART" id="SM00849"/>
    </source>
</evidence>
<evidence type="ECO:0000256" key="8">
    <source>
        <dbReference type="HAMAP-Rule" id="MF_01818"/>
    </source>
</evidence>
<name>A0ABV7HPR2_9GAMM</name>
<feature type="binding site" evidence="8">
    <location>
        <position position="209"/>
    </location>
    <ligand>
        <name>Zn(2+)</name>
        <dbReference type="ChEBI" id="CHEBI:29105"/>
        <label>2</label>
        <note>catalytic</note>
    </ligand>
</feature>
<dbReference type="EMBL" id="JBHRSZ010000009">
    <property type="protein sequence ID" value="MFC3153461.1"/>
    <property type="molecule type" value="Genomic_DNA"/>
</dbReference>
<comment type="cofactor">
    <cofactor evidence="8">
        <name>Zn(2+)</name>
        <dbReference type="ChEBI" id="CHEBI:29105"/>
    </cofactor>
    <text evidence="8">Binds 2 Zn(2+) ions.</text>
</comment>
<feature type="domain" description="Metallo-beta-lactamase" evidence="9">
    <location>
        <begin position="19"/>
        <end position="245"/>
    </location>
</feature>
<comment type="subunit">
    <text evidence="1 8">Homodimer.</text>
</comment>
<feature type="binding site" evidence="8">
    <location>
        <position position="67"/>
    </location>
    <ligand>
        <name>Zn(2+)</name>
        <dbReference type="ChEBI" id="CHEBI:29105"/>
        <label>2</label>
        <note>catalytic</note>
    </ligand>
</feature>
<dbReference type="EC" id="3.1.26.11" evidence="8"/>
<keyword evidence="5 8" id="KW-0255">Endonuclease</keyword>
<evidence type="ECO:0000256" key="4">
    <source>
        <dbReference type="ARBA" id="ARBA00022723"/>
    </source>
</evidence>
<keyword evidence="2 8" id="KW-0819">tRNA processing</keyword>
<evidence type="ECO:0000313" key="11">
    <source>
        <dbReference type="Proteomes" id="UP001595476"/>
    </source>
</evidence>
<feature type="binding site" evidence="8">
    <location>
        <position position="64"/>
    </location>
    <ligand>
        <name>Zn(2+)</name>
        <dbReference type="ChEBI" id="CHEBI:29105"/>
        <label>1</label>
        <note>catalytic</note>
    </ligand>
</feature>
<comment type="similarity">
    <text evidence="8">Belongs to the RNase Z family.</text>
</comment>
<dbReference type="InterPro" id="IPR036866">
    <property type="entry name" value="RibonucZ/Hydroxyglut_hydro"/>
</dbReference>
<evidence type="ECO:0000256" key="6">
    <source>
        <dbReference type="ARBA" id="ARBA00022801"/>
    </source>
</evidence>
<accession>A0ABV7HPR2</accession>
<dbReference type="PANTHER" id="PTHR46018">
    <property type="entry name" value="ZINC PHOSPHODIESTERASE ELAC PROTEIN 1"/>
    <property type="match status" value="1"/>
</dbReference>
<comment type="catalytic activity">
    <reaction evidence="8">
        <text>Endonucleolytic cleavage of RNA, removing extra 3' nucleotides from tRNA precursor, generating 3' termini of tRNAs. A 3'-hydroxy group is left at the tRNA terminus and a 5'-phosphoryl group is left at the trailer molecule.</text>
        <dbReference type="EC" id="3.1.26.11"/>
    </reaction>
</comment>
<dbReference type="NCBIfam" id="NF000801">
    <property type="entry name" value="PRK00055.1-3"/>
    <property type="match status" value="1"/>
</dbReference>
<sequence>MDISFLGTSSGTPTKARNVTAIAIIESQGSDWYLIDCGEGTQHQLLHTRLSLNSLKAIFITHIHGDHCYGLPGVLASAGMNGRTKPLTIVAPKGIKEWFEATQVHTQLYLPYELTFVETEQFTEQAFGQFAVASTKLSHRVPSYAYSFTEVKVDASLNIEKLNALGIPQGPIWGKLKSGQDVEHEGQILRSAEFIRYLNKPRKVVVCGDNDTPEILRAECEGCDVLVHESTYTEALASKAKEAGHSYAKLVASFAQSCELPNLVLTHFSPRYQLDSEAETSMNEIQTEAQAEYSGNLFLASDFDTYRLSKLGELSLVLEK</sequence>
<comment type="caution">
    <text evidence="10">The sequence shown here is derived from an EMBL/GenBank/DDBJ whole genome shotgun (WGS) entry which is preliminary data.</text>
</comment>
<evidence type="ECO:0000256" key="3">
    <source>
        <dbReference type="ARBA" id="ARBA00022722"/>
    </source>
</evidence>
<keyword evidence="3 8" id="KW-0540">Nuclease</keyword>
<feature type="binding site" evidence="8">
    <location>
        <position position="139"/>
    </location>
    <ligand>
        <name>Zn(2+)</name>
        <dbReference type="ChEBI" id="CHEBI:29105"/>
        <label>1</label>
        <note>catalytic</note>
    </ligand>
</feature>
<keyword evidence="4 8" id="KW-0479">Metal-binding</keyword>
<feature type="active site" description="Proton acceptor" evidence="8">
    <location>
        <position position="66"/>
    </location>
</feature>
<proteinExistence type="inferred from homology"/>
<evidence type="ECO:0000313" key="10">
    <source>
        <dbReference type="EMBL" id="MFC3153461.1"/>
    </source>
</evidence>
<reference evidence="11" key="1">
    <citation type="journal article" date="2019" name="Int. J. Syst. Evol. Microbiol.">
        <title>The Global Catalogue of Microorganisms (GCM) 10K type strain sequencing project: providing services to taxonomists for standard genome sequencing and annotation.</title>
        <authorList>
            <consortium name="The Broad Institute Genomics Platform"/>
            <consortium name="The Broad Institute Genome Sequencing Center for Infectious Disease"/>
            <person name="Wu L."/>
            <person name="Ma J."/>
        </authorList>
    </citation>
    <scope>NUCLEOTIDE SEQUENCE [LARGE SCALE GENOMIC DNA]</scope>
    <source>
        <strain evidence="11">KCTC 52438</strain>
    </source>
</reference>
<protein>
    <recommendedName>
        <fullName evidence="8">Ribonuclease Z</fullName>
        <shortName evidence="8">RNase Z</shortName>
        <ecNumber evidence="8">3.1.26.11</ecNumber>
    </recommendedName>
    <alternativeName>
        <fullName evidence="8">tRNA 3 endonuclease</fullName>
    </alternativeName>
    <alternativeName>
        <fullName evidence="8">tRNase Z</fullName>
    </alternativeName>
</protein>
<gene>
    <name evidence="8" type="primary">rnz</name>
    <name evidence="10" type="ORF">ACFOEK_20640</name>
</gene>
<keyword evidence="6 8" id="KW-0378">Hydrolase</keyword>
<comment type="function">
    <text evidence="8">Zinc phosphodiesterase, which displays some tRNA 3'-processing endonuclease activity. Probably involved in tRNA maturation, by removing a 3'-trailer from precursor tRNA.</text>
</comment>
<dbReference type="PANTHER" id="PTHR46018:SF2">
    <property type="entry name" value="ZINC PHOSPHODIESTERASE ELAC PROTEIN 1"/>
    <property type="match status" value="1"/>
</dbReference>
<dbReference type="Proteomes" id="UP001595476">
    <property type="component" value="Unassembled WGS sequence"/>
</dbReference>
<dbReference type="CDD" id="cd07717">
    <property type="entry name" value="RNaseZ_ZiPD-like_MBL-fold"/>
    <property type="match status" value="1"/>
</dbReference>
<dbReference type="InterPro" id="IPR001279">
    <property type="entry name" value="Metallo-B-lactamas"/>
</dbReference>
<dbReference type="InterPro" id="IPR013471">
    <property type="entry name" value="RNase_Z/BN"/>
</dbReference>
<evidence type="ECO:0000256" key="1">
    <source>
        <dbReference type="ARBA" id="ARBA00011738"/>
    </source>
</evidence>
<dbReference type="RefSeq" id="WP_386723381.1">
    <property type="nucleotide sequence ID" value="NZ_JBHRSZ010000009.1"/>
</dbReference>
<feature type="binding site" evidence="8">
    <location>
        <position position="66"/>
    </location>
    <ligand>
        <name>Zn(2+)</name>
        <dbReference type="ChEBI" id="CHEBI:29105"/>
        <label>2</label>
        <note>catalytic</note>
    </ligand>
</feature>
<keyword evidence="11" id="KW-1185">Reference proteome</keyword>
<dbReference type="SMART" id="SM00849">
    <property type="entry name" value="Lactamase_B"/>
    <property type="match status" value="1"/>
</dbReference>
<keyword evidence="7 8" id="KW-0862">Zinc</keyword>
<feature type="binding site" evidence="8">
    <location>
        <position position="209"/>
    </location>
    <ligand>
        <name>Zn(2+)</name>
        <dbReference type="ChEBI" id="CHEBI:29105"/>
        <label>1</label>
        <note>catalytic</note>
    </ligand>
</feature>
<organism evidence="10 11">
    <name type="scientific">Litoribrevibacter euphylliae</name>
    <dbReference type="NCBI Taxonomy" id="1834034"/>
    <lineage>
        <taxon>Bacteria</taxon>
        <taxon>Pseudomonadati</taxon>
        <taxon>Pseudomonadota</taxon>
        <taxon>Gammaproteobacteria</taxon>
        <taxon>Oceanospirillales</taxon>
        <taxon>Oceanospirillaceae</taxon>
        <taxon>Litoribrevibacter</taxon>
    </lineage>
</organism>
<evidence type="ECO:0000256" key="7">
    <source>
        <dbReference type="ARBA" id="ARBA00022833"/>
    </source>
</evidence>
<feature type="binding site" evidence="8">
    <location>
        <position position="267"/>
    </location>
    <ligand>
        <name>Zn(2+)</name>
        <dbReference type="ChEBI" id="CHEBI:29105"/>
        <label>2</label>
        <note>catalytic</note>
    </ligand>
</feature>